<dbReference type="Pfam" id="PF07963">
    <property type="entry name" value="N_methyl"/>
    <property type="match status" value="1"/>
</dbReference>
<keyword evidence="3" id="KW-1185">Reference proteome</keyword>
<dbReference type="InterPro" id="IPR045584">
    <property type="entry name" value="Pilin-like"/>
</dbReference>
<evidence type="ECO:0000313" key="2">
    <source>
        <dbReference type="EMBL" id="MDY3560301.1"/>
    </source>
</evidence>
<dbReference type="InterPro" id="IPR012902">
    <property type="entry name" value="N_methyl_site"/>
</dbReference>
<gene>
    <name evidence="2" type="ORF">R5W23_001530</name>
</gene>
<dbReference type="PANTHER" id="PTHR30093">
    <property type="entry name" value="GENERAL SECRETION PATHWAY PROTEIN G"/>
    <property type="match status" value="1"/>
</dbReference>
<organism evidence="2 3">
    <name type="scientific">Gemmata algarum</name>
    <dbReference type="NCBI Taxonomy" id="2975278"/>
    <lineage>
        <taxon>Bacteria</taxon>
        <taxon>Pseudomonadati</taxon>
        <taxon>Planctomycetota</taxon>
        <taxon>Planctomycetia</taxon>
        <taxon>Gemmatales</taxon>
        <taxon>Gemmataceae</taxon>
        <taxon>Gemmata</taxon>
    </lineage>
</organism>
<evidence type="ECO:0000259" key="1">
    <source>
        <dbReference type="Pfam" id="PF07596"/>
    </source>
</evidence>
<dbReference type="SUPFAM" id="SSF54523">
    <property type="entry name" value="Pili subunits"/>
    <property type="match status" value="1"/>
</dbReference>
<dbReference type="Proteomes" id="UP001272242">
    <property type="component" value="Unassembled WGS sequence"/>
</dbReference>
<dbReference type="Gene3D" id="3.30.700.10">
    <property type="entry name" value="Glycoprotein, Type 4 Pilin"/>
    <property type="match status" value="1"/>
</dbReference>
<accession>A0ABU5EYC0</accession>
<evidence type="ECO:0000313" key="3">
    <source>
        <dbReference type="Proteomes" id="UP001272242"/>
    </source>
</evidence>
<comment type="caution">
    <text evidence="2">The sequence shown here is derived from an EMBL/GenBank/DDBJ whole genome shotgun (WGS) entry which is preliminary data.</text>
</comment>
<dbReference type="Pfam" id="PF07596">
    <property type="entry name" value="SBP_bac_10"/>
    <property type="match status" value="1"/>
</dbReference>
<name>A0ABU5EYC0_9BACT</name>
<sequence>MDRRRAFTLIELLVVVAILAVLIGLLVPAVQKVRSAAARMKSANNVRQINLAVHNFAGTRSDLLPAIDGNPRRVWSEPFGMFVIQREPVLFEALLPYLEVPTTSAQALPDLVPVYVSPVDPGFAAHQAKASRPLQSAISYTGNAQVFVGSASLTTTFTDGLSNTITIAEHYASCGSVRFSYTTTEPIGRPGYTVHRPTFADGGSVFRGQNEQDVYPVTSGNPAITRPSRAGATFQVAPQVWFQDSWENPRAPGANECDWSVPQTPHREGMIVALADGSVRTLSPSMSPATFWAAVTPAGGEVLGSDW</sequence>
<proteinExistence type="predicted"/>
<feature type="domain" description="DUF1559" evidence="1">
    <location>
        <begin position="31"/>
        <end position="286"/>
    </location>
</feature>
<dbReference type="InterPro" id="IPR011453">
    <property type="entry name" value="DUF1559"/>
</dbReference>
<dbReference type="RefSeq" id="WP_320686897.1">
    <property type="nucleotide sequence ID" value="NZ_JAXBLV010000177.1"/>
</dbReference>
<dbReference type="NCBIfam" id="TIGR02532">
    <property type="entry name" value="IV_pilin_GFxxxE"/>
    <property type="match status" value="1"/>
</dbReference>
<protein>
    <submittedName>
        <fullName evidence="2">DUF1559 domain-containing protein</fullName>
    </submittedName>
</protein>
<reference evidence="3" key="1">
    <citation type="journal article" date="2023" name="Mar. Drugs">
        <title>Gemmata algarum, a Novel Planctomycete Isolated from an Algal Mat, Displays Antimicrobial Activity.</title>
        <authorList>
            <person name="Kumar G."/>
            <person name="Kallscheuer N."/>
            <person name="Kashif M."/>
            <person name="Ahamad S."/>
            <person name="Jagadeeshwari U."/>
            <person name="Pannikurungottu S."/>
            <person name="Haufschild T."/>
            <person name="Kabuu M."/>
            <person name="Sasikala C."/>
            <person name="Jogler C."/>
            <person name="Ramana C."/>
        </authorList>
    </citation>
    <scope>NUCLEOTIDE SEQUENCE [LARGE SCALE GENOMIC DNA]</scope>
    <source>
        <strain evidence="3">JC673</strain>
    </source>
</reference>
<dbReference type="EMBL" id="JAXBLV010000177">
    <property type="protein sequence ID" value="MDY3560301.1"/>
    <property type="molecule type" value="Genomic_DNA"/>
</dbReference>
<dbReference type="PANTHER" id="PTHR30093:SF2">
    <property type="entry name" value="TYPE II SECRETION SYSTEM PROTEIN H"/>
    <property type="match status" value="1"/>
</dbReference>